<feature type="chain" id="PRO_5035189947" description="Neuropeptide-Like Protein" evidence="1">
    <location>
        <begin position="26"/>
        <end position="88"/>
    </location>
</feature>
<evidence type="ECO:0000256" key="1">
    <source>
        <dbReference type="SAM" id="SignalP"/>
    </source>
</evidence>
<keyword evidence="3" id="KW-1185">Reference proteome</keyword>
<dbReference type="Proteomes" id="UP000746747">
    <property type="component" value="Unassembled WGS sequence"/>
</dbReference>
<organism evidence="2 3">
    <name type="scientific">Cercopithifilaria johnstoni</name>
    <dbReference type="NCBI Taxonomy" id="2874296"/>
    <lineage>
        <taxon>Eukaryota</taxon>
        <taxon>Metazoa</taxon>
        <taxon>Ecdysozoa</taxon>
        <taxon>Nematoda</taxon>
        <taxon>Chromadorea</taxon>
        <taxon>Rhabditida</taxon>
        <taxon>Spirurina</taxon>
        <taxon>Spiruromorpha</taxon>
        <taxon>Filarioidea</taxon>
        <taxon>Onchocercidae</taxon>
        <taxon>Cercopithifilaria</taxon>
    </lineage>
</organism>
<dbReference type="OrthoDB" id="10485046at2759"/>
<reference evidence="2" key="1">
    <citation type="submission" date="2021-09" db="EMBL/GenBank/DDBJ databases">
        <authorList>
            <consortium name="Pathogen Informatics"/>
        </authorList>
    </citation>
    <scope>NUCLEOTIDE SEQUENCE</scope>
</reference>
<dbReference type="AlphaFoldDB" id="A0A8J2LXA6"/>
<gene>
    <name evidence="2" type="ORF">CJOHNSTONI_LOCUS5003</name>
</gene>
<proteinExistence type="predicted"/>
<dbReference type="EMBL" id="CAKAEH010001339">
    <property type="protein sequence ID" value="CAG9534912.1"/>
    <property type="molecule type" value="Genomic_DNA"/>
</dbReference>
<feature type="signal peptide" evidence="1">
    <location>
        <begin position="1"/>
        <end position="25"/>
    </location>
</feature>
<evidence type="ECO:0008006" key="4">
    <source>
        <dbReference type="Google" id="ProtNLM"/>
    </source>
</evidence>
<protein>
    <recommendedName>
        <fullName evidence="4">Neuropeptide-Like Protein</fullName>
    </recommendedName>
</protein>
<accession>A0A8J2LXA6</accession>
<sequence>MVKCNKWTVHLLVALNLLICLEVNMTEIRTSEIDREKRQMHALSIDPFSWFHAGGYGRNFGYNRFLRRRPLVIRRFWRRRFRIDDDWW</sequence>
<evidence type="ECO:0000313" key="2">
    <source>
        <dbReference type="EMBL" id="CAG9534912.1"/>
    </source>
</evidence>
<name>A0A8J2LXA6_9BILA</name>
<comment type="caution">
    <text evidence="2">The sequence shown here is derived from an EMBL/GenBank/DDBJ whole genome shotgun (WGS) entry which is preliminary data.</text>
</comment>
<evidence type="ECO:0000313" key="3">
    <source>
        <dbReference type="Proteomes" id="UP000746747"/>
    </source>
</evidence>
<keyword evidence="1" id="KW-0732">Signal</keyword>